<proteinExistence type="predicted"/>
<name>A0A1I0R1M0_9FIRM</name>
<dbReference type="Proteomes" id="UP000199701">
    <property type="component" value="Unassembled WGS sequence"/>
</dbReference>
<dbReference type="STRING" id="99656.SAMN05421659_11115"/>
<evidence type="ECO:0008006" key="4">
    <source>
        <dbReference type="Google" id="ProtNLM"/>
    </source>
</evidence>
<feature type="transmembrane region" description="Helical" evidence="1">
    <location>
        <begin position="59"/>
        <end position="78"/>
    </location>
</feature>
<keyword evidence="1" id="KW-1133">Transmembrane helix</keyword>
<evidence type="ECO:0000256" key="1">
    <source>
        <dbReference type="SAM" id="Phobius"/>
    </source>
</evidence>
<dbReference type="OrthoDB" id="1948974at2"/>
<keyword evidence="1" id="KW-0812">Transmembrane</keyword>
<protein>
    <recommendedName>
        <fullName evidence="4">DUF4367 domain-containing protein</fullName>
    </recommendedName>
</protein>
<organism evidence="2 3">
    <name type="scientific">[Clostridium] fimetarium</name>
    <dbReference type="NCBI Taxonomy" id="99656"/>
    <lineage>
        <taxon>Bacteria</taxon>
        <taxon>Bacillati</taxon>
        <taxon>Bacillota</taxon>
        <taxon>Clostridia</taxon>
        <taxon>Lachnospirales</taxon>
        <taxon>Lachnospiraceae</taxon>
    </lineage>
</organism>
<dbReference type="AlphaFoldDB" id="A0A1I0R1M0"/>
<gene>
    <name evidence="2" type="ORF">SAMN05421659_11115</name>
</gene>
<evidence type="ECO:0000313" key="2">
    <source>
        <dbReference type="EMBL" id="SEW34185.1"/>
    </source>
</evidence>
<dbReference type="EMBL" id="FOJI01000011">
    <property type="protein sequence ID" value="SEW34185.1"/>
    <property type="molecule type" value="Genomic_DNA"/>
</dbReference>
<keyword evidence="1" id="KW-0472">Membrane</keyword>
<keyword evidence="3" id="KW-1185">Reference proteome</keyword>
<reference evidence="2 3" key="1">
    <citation type="submission" date="2016-10" db="EMBL/GenBank/DDBJ databases">
        <authorList>
            <person name="de Groot N.N."/>
        </authorList>
    </citation>
    <scope>NUCLEOTIDE SEQUENCE [LARGE SCALE GENOMIC DNA]</scope>
    <source>
        <strain evidence="2 3">DSM 9179</strain>
    </source>
</reference>
<evidence type="ECO:0000313" key="3">
    <source>
        <dbReference type="Proteomes" id="UP000199701"/>
    </source>
</evidence>
<sequence length="508" mass="56917">MKKNQQNLLQRLGGKISEERFQNHNSKYIFSEKYEVDKKEFLKKLAINETIKKSKRRKMLVAAACAVIILVPCSALAANKVMSTFKVNKEQTDPYAYQIIFEEETAATETTVTEVATKSELYHSFVKLQYGYMPEGFTHPGIDQNKFAANGDIYSYQNITVRIDTIVAEEPLSFLDVVETKDLIIGDNKATLLYKNHTDQTSYSKILLVYYNEYGYYVEMFAQTAVPDNELLKIAENITLASCSKEDTDVPNYRFDPALNKAIQDHKAEMAKQPQTSASPVISTTVDTSQFLSVGKSFLGLTYSNPYKSNSPNLTYTVENVEIKDSIAGLNTSGFSYNYKDIKQLVDADGNLKTYVQNEVAKGDGKTSIDTVAGQTSSNLKLVYVTMKLKNTTDNLVSAANIIPEMCCLTNTDGSLELPTVYTTNAINSAGGSVYCDHPSRFDENPLDTSAPPIYLQQTYNILPNEEFEYHIAYIVDASKMNNMVLFFNPQQNTISTTSNLQTIIKLY</sequence>
<dbReference type="RefSeq" id="WP_092454998.1">
    <property type="nucleotide sequence ID" value="NZ_FOJI01000011.1"/>
</dbReference>
<accession>A0A1I0R1M0</accession>